<keyword evidence="1" id="KW-0175">Coiled coil</keyword>
<dbReference type="AlphaFoldDB" id="A0A2P2NYB9"/>
<reference evidence="3" key="1">
    <citation type="submission" date="2018-02" db="EMBL/GenBank/DDBJ databases">
        <title>Rhizophora mucronata_Transcriptome.</title>
        <authorList>
            <person name="Meera S.P."/>
            <person name="Sreeshan A."/>
            <person name="Augustine A."/>
        </authorList>
    </citation>
    <scope>NUCLEOTIDE SEQUENCE</scope>
    <source>
        <tissue evidence="3">Leaf</tissue>
    </source>
</reference>
<dbReference type="EMBL" id="GGEC01067022">
    <property type="protein sequence ID" value="MBX47506.1"/>
    <property type="molecule type" value="Transcribed_RNA"/>
</dbReference>
<feature type="coiled-coil region" evidence="1">
    <location>
        <begin position="26"/>
        <end position="81"/>
    </location>
</feature>
<evidence type="ECO:0000256" key="2">
    <source>
        <dbReference type="SAM" id="MobiDB-lite"/>
    </source>
</evidence>
<feature type="region of interest" description="Disordered" evidence="2">
    <location>
        <begin position="425"/>
        <end position="480"/>
    </location>
</feature>
<sequence>MEVEEGETQNLKCEAFCKEHSPNCRWRLLEETCKKAEARVLELELEIENKKNDYEALEAKFKKLEAEKIALEDELRASRTSSRAHQVKVPSSSCFKDERKAKCGQWKDGDRVIDLTMEEEDEDEDNVVQLMTENSVLECEKRKAESELELWKKKFMELELRASRFVDAAALRGLGQANHNTGSEATDQLLATGTPYSGTPYKHAASAIGGKRGAILETKEKSGRRVRQHLSFEEEISPSKKIAPSTPGSAISAHLRIIDVCDSDVESETNGMQINASSDHKSGEFCIKVDKSLGSIVDGKKDMNSGTVCSLSYKEEMDDCKDNVQCILTPKRKKAANIVTSDTESDENDNIPICKLKRIHLRERVPDNAGTDMKSCSMPSNLKDNGKATATPSRRRLFPLSKFEEKGKAQIGSLSDTTKVKYRRGIPTTGDFQDSESENVGSDSTESEGDSLHGFIVNSSDEPEDDSAYSCSYSEDESDGNTNLDEILSTLKRSKDSKFKWDFEAEMLAALGKDSELCMKAVCAIYRQQTSEEQKWKETFCTNKRGFSKFDAVRGSHLAEFLTGGDPTGDVKKSVQELEEYDSKAVELCRTLATRYSKQLFEIYKNKEDPLFLPH</sequence>
<name>A0A2P2NYB9_RHIMU</name>
<protein>
    <submittedName>
        <fullName evidence="3">Uncharacterized protein MANES_06G157000</fullName>
    </submittedName>
</protein>
<feature type="region of interest" description="Disordered" evidence="2">
    <location>
        <begin position="365"/>
        <end position="402"/>
    </location>
</feature>
<accession>A0A2P2NYB9</accession>
<feature type="compositionally biased region" description="Polar residues" evidence="2">
    <location>
        <begin position="377"/>
        <end position="392"/>
    </location>
</feature>
<dbReference type="PANTHER" id="PTHR34380:SF1">
    <property type="entry name" value="OS01G0221300 PROTEIN"/>
    <property type="match status" value="1"/>
</dbReference>
<dbReference type="Gene3D" id="1.20.5.340">
    <property type="match status" value="1"/>
</dbReference>
<organism evidence="3">
    <name type="scientific">Rhizophora mucronata</name>
    <name type="common">Asiatic mangrove</name>
    <dbReference type="NCBI Taxonomy" id="61149"/>
    <lineage>
        <taxon>Eukaryota</taxon>
        <taxon>Viridiplantae</taxon>
        <taxon>Streptophyta</taxon>
        <taxon>Embryophyta</taxon>
        <taxon>Tracheophyta</taxon>
        <taxon>Spermatophyta</taxon>
        <taxon>Magnoliopsida</taxon>
        <taxon>eudicotyledons</taxon>
        <taxon>Gunneridae</taxon>
        <taxon>Pentapetalae</taxon>
        <taxon>rosids</taxon>
        <taxon>fabids</taxon>
        <taxon>Malpighiales</taxon>
        <taxon>Rhizophoraceae</taxon>
        <taxon>Rhizophora</taxon>
    </lineage>
</organism>
<evidence type="ECO:0000313" key="3">
    <source>
        <dbReference type="EMBL" id="MBX47506.1"/>
    </source>
</evidence>
<evidence type="ECO:0000256" key="1">
    <source>
        <dbReference type="SAM" id="Coils"/>
    </source>
</evidence>
<proteinExistence type="predicted"/>
<dbReference type="PANTHER" id="PTHR34380">
    <property type="entry name" value="BNAA03G12380D PROTEIN"/>
    <property type="match status" value="1"/>
</dbReference>
<feature type="coiled-coil region" evidence="1">
    <location>
        <begin position="127"/>
        <end position="161"/>
    </location>
</feature>